<protein>
    <recommendedName>
        <fullName evidence="3">Heterokaryon incompatibility domain-containing protein</fullName>
    </recommendedName>
</protein>
<organism evidence="1 2">
    <name type="scientific">Botrytis byssoidea</name>
    <dbReference type="NCBI Taxonomy" id="139641"/>
    <lineage>
        <taxon>Eukaryota</taxon>
        <taxon>Fungi</taxon>
        <taxon>Dikarya</taxon>
        <taxon>Ascomycota</taxon>
        <taxon>Pezizomycotina</taxon>
        <taxon>Leotiomycetes</taxon>
        <taxon>Helotiales</taxon>
        <taxon>Sclerotiniaceae</taxon>
        <taxon>Botrytis</taxon>
    </lineage>
</organism>
<dbReference type="PANTHER" id="PTHR33112">
    <property type="entry name" value="DOMAIN PROTEIN, PUTATIVE-RELATED"/>
    <property type="match status" value="1"/>
</dbReference>
<name>A0A9P5LYR5_9HELO</name>
<evidence type="ECO:0000313" key="2">
    <source>
        <dbReference type="Proteomes" id="UP000710849"/>
    </source>
</evidence>
<dbReference type="Proteomes" id="UP000710849">
    <property type="component" value="Unassembled WGS sequence"/>
</dbReference>
<proteinExistence type="predicted"/>
<dbReference type="RefSeq" id="XP_038732133.1">
    <property type="nucleotide sequence ID" value="XM_038877201.1"/>
</dbReference>
<sequence>MVYQYSKCTITATAAIDDTTGCFFNRDPDICLPTRVQFPRNQLCFPSASQQSILNSSLLPEDPSSTALQGYDIEQKLTWIRDITNAPVNQRSWVVQERLLSPRVLHFSDRQLYWECAELEASESSPFGIPEKEAVKFKTLSPLQHQDQYLNDLDFEVETPSRKYERLTRGFSIWGSAVSAYTSGKLSKGSDKLIAISVIARELQPLMRRPYLAGLWEVDLVSQLAPLVEILEVVIDFVSDDKFGQVQGGHLNLLGQTIDLEVLERKSKVERSKVLFNGKLSSAWILEDLANIRTETSTNQLSYLPLHIDLYGNQFYITGLILECVDVTRNEYRRVGLLEYSKIIPFGSGHTGKVSIEDPFLSTIGDIEQTEYGTHVFKKRSADLREITII</sequence>
<dbReference type="PANTHER" id="PTHR33112:SF9">
    <property type="entry name" value="HETEROKARYON INCOMPATIBILITY DOMAIN-CONTAINING PROTEIN"/>
    <property type="match status" value="1"/>
</dbReference>
<gene>
    <name evidence="1" type="ORF">EAE97_006688</name>
</gene>
<keyword evidence="2" id="KW-1185">Reference proteome</keyword>
<evidence type="ECO:0000313" key="1">
    <source>
        <dbReference type="EMBL" id="KAF7941851.1"/>
    </source>
</evidence>
<comment type="caution">
    <text evidence="1">The sequence shown here is derived from an EMBL/GenBank/DDBJ whole genome shotgun (WGS) entry which is preliminary data.</text>
</comment>
<dbReference type="EMBL" id="RCSW01000012">
    <property type="protein sequence ID" value="KAF7941851.1"/>
    <property type="molecule type" value="Genomic_DNA"/>
</dbReference>
<dbReference type="AlphaFoldDB" id="A0A9P5LYR5"/>
<reference evidence="1 2" key="1">
    <citation type="journal article" date="2020" name="Genome Biol. Evol.">
        <title>Comparative genomics of Sclerotiniaceae.</title>
        <authorList>
            <person name="Valero Jimenez C.A."/>
            <person name="Steentjes M."/>
            <person name="Scholten O.E."/>
            <person name="Van Kan J.A.L."/>
        </authorList>
    </citation>
    <scope>NUCLEOTIDE SEQUENCE [LARGE SCALE GENOMIC DNA]</scope>
    <source>
        <strain evidence="1 2">MUCL 94</strain>
    </source>
</reference>
<accession>A0A9P5LYR5</accession>
<evidence type="ECO:0008006" key="3">
    <source>
        <dbReference type="Google" id="ProtNLM"/>
    </source>
</evidence>
<dbReference type="GeneID" id="62150277"/>